<organism evidence="1 2">
    <name type="scientific">Penstemon smallii</name>
    <dbReference type="NCBI Taxonomy" id="265156"/>
    <lineage>
        <taxon>Eukaryota</taxon>
        <taxon>Viridiplantae</taxon>
        <taxon>Streptophyta</taxon>
        <taxon>Embryophyta</taxon>
        <taxon>Tracheophyta</taxon>
        <taxon>Spermatophyta</taxon>
        <taxon>Magnoliopsida</taxon>
        <taxon>eudicotyledons</taxon>
        <taxon>Gunneridae</taxon>
        <taxon>Pentapetalae</taxon>
        <taxon>asterids</taxon>
        <taxon>lamiids</taxon>
        <taxon>Lamiales</taxon>
        <taxon>Plantaginaceae</taxon>
        <taxon>Cheloneae</taxon>
        <taxon>Penstemon</taxon>
    </lineage>
</organism>
<name>A0ABD3RI45_9LAMI</name>
<gene>
    <name evidence="1" type="ORF">ACJIZ3_013926</name>
</gene>
<protein>
    <submittedName>
        <fullName evidence="1">Uncharacterized protein</fullName>
    </submittedName>
</protein>
<accession>A0ABD3RI45</accession>
<comment type="caution">
    <text evidence="1">The sequence shown here is derived from an EMBL/GenBank/DDBJ whole genome shotgun (WGS) entry which is preliminary data.</text>
</comment>
<keyword evidence="2" id="KW-1185">Reference proteome</keyword>
<sequence length="40" mass="4931">MQYFLECLLILHEGFSYLQSQMEFEICKKVPRNRVRHFVP</sequence>
<evidence type="ECO:0000313" key="1">
    <source>
        <dbReference type="EMBL" id="KAL3812658.1"/>
    </source>
</evidence>
<dbReference type="Proteomes" id="UP001634393">
    <property type="component" value="Unassembled WGS sequence"/>
</dbReference>
<proteinExistence type="predicted"/>
<reference evidence="1 2" key="1">
    <citation type="submission" date="2024-12" db="EMBL/GenBank/DDBJ databases">
        <title>The unique morphological basis and parallel evolutionary history of personate flowers in Penstemon.</title>
        <authorList>
            <person name="Depatie T.H."/>
            <person name="Wessinger C.A."/>
        </authorList>
    </citation>
    <scope>NUCLEOTIDE SEQUENCE [LARGE SCALE GENOMIC DNA]</scope>
    <source>
        <strain evidence="1">WTNN_2</strain>
        <tissue evidence="1">Leaf</tissue>
    </source>
</reference>
<evidence type="ECO:0000313" key="2">
    <source>
        <dbReference type="Proteomes" id="UP001634393"/>
    </source>
</evidence>
<dbReference type="AlphaFoldDB" id="A0ABD3RI45"/>
<dbReference type="EMBL" id="JBJXBP010000008">
    <property type="protein sequence ID" value="KAL3812658.1"/>
    <property type="molecule type" value="Genomic_DNA"/>
</dbReference>